<dbReference type="EMBL" id="JACSDZ010000011">
    <property type="protein sequence ID" value="KAF7391925.1"/>
    <property type="molecule type" value="Genomic_DNA"/>
</dbReference>
<dbReference type="SUPFAM" id="SSF49785">
    <property type="entry name" value="Galactose-binding domain-like"/>
    <property type="match status" value="1"/>
</dbReference>
<protein>
    <recommendedName>
        <fullName evidence="1">F5/8 type C domain-containing protein</fullName>
    </recommendedName>
</protein>
<keyword evidence="3" id="KW-1185">Reference proteome</keyword>
<name>A0A834N136_VESGE</name>
<accession>A0A834N136</accession>
<proteinExistence type="predicted"/>
<dbReference type="Pfam" id="PF00754">
    <property type="entry name" value="F5_F8_type_C"/>
    <property type="match status" value="1"/>
</dbReference>
<evidence type="ECO:0000259" key="1">
    <source>
        <dbReference type="PROSITE" id="PS50022"/>
    </source>
</evidence>
<dbReference type="InterPro" id="IPR008979">
    <property type="entry name" value="Galactose-bd-like_sf"/>
</dbReference>
<evidence type="ECO:0000313" key="2">
    <source>
        <dbReference type="EMBL" id="KAF7391925.1"/>
    </source>
</evidence>
<gene>
    <name evidence="2" type="ORF">HZH68_011468</name>
</gene>
<evidence type="ECO:0000313" key="3">
    <source>
        <dbReference type="Proteomes" id="UP000617340"/>
    </source>
</evidence>
<organism evidence="2 3">
    <name type="scientific">Vespula germanica</name>
    <name type="common">German yellow jacket</name>
    <name type="synonym">Paravespula germanica</name>
    <dbReference type="NCBI Taxonomy" id="30212"/>
    <lineage>
        <taxon>Eukaryota</taxon>
        <taxon>Metazoa</taxon>
        <taxon>Ecdysozoa</taxon>
        <taxon>Arthropoda</taxon>
        <taxon>Hexapoda</taxon>
        <taxon>Insecta</taxon>
        <taxon>Pterygota</taxon>
        <taxon>Neoptera</taxon>
        <taxon>Endopterygota</taxon>
        <taxon>Hymenoptera</taxon>
        <taxon>Apocrita</taxon>
        <taxon>Aculeata</taxon>
        <taxon>Vespoidea</taxon>
        <taxon>Vespidae</taxon>
        <taxon>Vespinae</taxon>
        <taxon>Vespula</taxon>
    </lineage>
</organism>
<dbReference type="Gene3D" id="2.60.120.260">
    <property type="entry name" value="Galactose-binding domain-like"/>
    <property type="match status" value="1"/>
</dbReference>
<feature type="domain" description="F5/8 type C" evidence="1">
    <location>
        <begin position="1"/>
        <end position="90"/>
    </location>
</feature>
<dbReference type="InterPro" id="IPR000421">
    <property type="entry name" value="FA58C"/>
</dbReference>
<dbReference type="AlphaFoldDB" id="A0A834N136"/>
<reference evidence="2" key="1">
    <citation type="journal article" date="2020" name="G3 (Bethesda)">
        <title>High-Quality Assemblies for Three Invasive Social Wasps from the &lt;i&gt;Vespula&lt;/i&gt; Genus.</title>
        <authorList>
            <person name="Harrop T.W.R."/>
            <person name="Guhlin J."/>
            <person name="McLaughlin G.M."/>
            <person name="Permina E."/>
            <person name="Stockwell P."/>
            <person name="Gilligan J."/>
            <person name="Le Lec M.F."/>
            <person name="Gruber M.A.M."/>
            <person name="Quinn O."/>
            <person name="Lovegrove M."/>
            <person name="Duncan E.J."/>
            <person name="Remnant E.J."/>
            <person name="Van Eeckhoven J."/>
            <person name="Graham B."/>
            <person name="Knapp R.A."/>
            <person name="Langford K.W."/>
            <person name="Kronenberg Z."/>
            <person name="Press M.O."/>
            <person name="Eacker S.M."/>
            <person name="Wilson-Rankin E.E."/>
            <person name="Purcell J."/>
            <person name="Lester P.J."/>
            <person name="Dearden P.K."/>
        </authorList>
    </citation>
    <scope>NUCLEOTIDE SEQUENCE</scope>
    <source>
        <strain evidence="2">Linc-1</strain>
    </source>
</reference>
<dbReference type="Proteomes" id="UP000617340">
    <property type="component" value="Unassembled WGS sequence"/>
</dbReference>
<comment type="caution">
    <text evidence="2">The sequence shown here is derived from an EMBL/GenBank/DDBJ whole genome shotgun (WGS) entry which is preliminary data.</text>
</comment>
<dbReference type="PROSITE" id="PS50022">
    <property type="entry name" value="FA58C_3"/>
    <property type="match status" value="1"/>
</dbReference>
<sequence>MILPVPMMLINAACFLYRLKTESLGGAWCPKNQITKEAKEWLEIDLHTVHLITATATQGRFGNGQGVEYSEAYLLEYWRPRLGKWVRYRDIKGQEIRTHNTRMNLFEANEGSVKHKTVPRDCTFRHTLEIAEDINKAL</sequence>